<protein>
    <submittedName>
        <fullName evidence="2">Uncharacterized protein</fullName>
    </submittedName>
</protein>
<proteinExistence type="predicted"/>
<dbReference type="EMBL" id="JACVVK020000013">
    <property type="protein sequence ID" value="KAK7504737.1"/>
    <property type="molecule type" value="Genomic_DNA"/>
</dbReference>
<organism evidence="2 3">
    <name type="scientific">Batillaria attramentaria</name>
    <dbReference type="NCBI Taxonomy" id="370345"/>
    <lineage>
        <taxon>Eukaryota</taxon>
        <taxon>Metazoa</taxon>
        <taxon>Spiralia</taxon>
        <taxon>Lophotrochozoa</taxon>
        <taxon>Mollusca</taxon>
        <taxon>Gastropoda</taxon>
        <taxon>Caenogastropoda</taxon>
        <taxon>Sorbeoconcha</taxon>
        <taxon>Cerithioidea</taxon>
        <taxon>Batillariidae</taxon>
        <taxon>Batillaria</taxon>
    </lineage>
</organism>
<feature type="compositionally biased region" description="Basic residues" evidence="1">
    <location>
        <begin position="136"/>
        <end position="146"/>
    </location>
</feature>
<dbReference type="AlphaFoldDB" id="A0ABD0LZ05"/>
<keyword evidence="3" id="KW-1185">Reference proteome</keyword>
<feature type="compositionally biased region" description="Polar residues" evidence="1">
    <location>
        <begin position="99"/>
        <end position="132"/>
    </location>
</feature>
<evidence type="ECO:0000313" key="2">
    <source>
        <dbReference type="EMBL" id="KAK7504737.1"/>
    </source>
</evidence>
<comment type="caution">
    <text evidence="2">The sequence shown here is derived from an EMBL/GenBank/DDBJ whole genome shotgun (WGS) entry which is preliminary data.</text>
</comment>
<evidence type="ECO:0000256" key="1">
    <source>
        <dbReference type="SAM" id="MobiDB-lite"/>
    </source>
</evidence>
<reference evidence="2 3" key="1">
    <citation type="journal article" date="2023" name="Sci. Data">
        <title>Genome assembly of the Korean intertidal mud-creeper Batillaria attramentaria.</title>
        <authorList>
            <person name="Patra A.K."/>
            <person name="Ho P.T."/>
            <person name="Jun S."/>
            <person name="Lee S.J."/>
            <person name="Kim Y."/>
            <person name="Won Y.J."/>
        </authorList>
    </citation>
    <scope>NUCLEOTIDE SEQUENCE [LARGE SCALE GENOMIC DNA]</scope>
    <source>
        <strain evidence="2">Wonlab-2016</strain>
    </source>
</reference>
<sequence length="146" mass="15619">MTVQNSARAQESDWTPTVSTPANTCLASTQVGNGANISRGFFLCDCLMRVLVSANTTRPLYLKAAYLYKSSPTTIKPKSGLTIIRNVVQSLLNMGPWSPSASPQAVTDETTPQDHVQDTASASQHPSGSNSVCRPCGRHHGDKCPQ</sequence>
<name>A0ABD0LZ05_9CAEN</name>
<gene>
    <name evidence="2" type="ORF">BaRGS_00003765</name>
</gene>
<accession>A0ABD0LZ05</accession>
<dbReference type="Proteomes" id="UP001519460">
    <property type="component" value="Unassembled WGS sequence"/>
</dbReference>
<feature type="region of interest" description="Disordered" evidence="1">
    <location>
        <begin position="95"/>
        <end position="146"/>
    </location>
</feature>
<evidence type="ECO:0000313" key="3">
    <source>
        <dbReference type="Proteomes" id="UP001519460"/>
    </source>
</evidence>